<evidence type="ECO:0000313" key="6">
    <source>
        <dbReference type="EMBL" id="OZY58179.1"/>
    </source>
</evidence>
<keyword evidence="1" id="KW-0805">Transcription regulation</keyword>
<feature type="DNA-binding region" description="H-T-H motif" evidence="4">
    <location>
        <begin position="39"/>
        <end position="58"/>
    </location>
</feature>
<dbReference type="Pfam" id="PF14246">
    <property type="entry name" value="TetR_C_7"/>
    <property type="match status" value="1"/>
</dbReference>
<dbReference type="InterPro" id="IPR036271">
    <property type="entry name" value="Tet_transcr_reg_TetR-rel_C_sf"/>
</dbReference>
<keyword evidence="2 4" id="KW-0238">DNA-binding</keyword>
<dbReference type="GO" id="GO:0003700">
    <property type="term" value="F:DNA-binding transcription factor activity"/>
    <property type="evidence" value="ECO:0007669"/>
    <property type="project" value="TreeGrafter"/>
</dbReference>
<dbReference type="PRINTS" id="PR00455">
    <property type="entry name" value="HTHTETR"/>
</dbReference>
<dbReference type="InterPro" id="IPR009057">
    <property type="entry name" value="Homeodomain-like_sf"/>
</dbReference>
<evidence type="ECO:0000256" key="3">
    <source>
        <dbReference type="ARBA" id="ARBA00023163"/>
    </source>
</evidence>
<dbReference type="PANTHER" id="PTHR30055">
    <property type="entry name" value="HTH-TYPE TRANSCRIPTIONAL REGULATOR RUTR"/>
    <property type="match status" value="1"/>
</dbReference>
<dbReference type="InterPro" id="IPR001647">
    <property type="entry name" value="HTH_TetR"/>
</dbReference>
<dbReference type="PANTHER" id="PTHR30055:SF146">
    <property type="entry name" value="HTH-TYPE TRANSCRIPTIONAL DUAL REGULATOR CECR"/>
    <property type="match status" value="1"/>
</dbReference>
<dbReference type="SUPFAM" id="SSF46689">
    <property type="entry name" value="Homeodomain-like"/>
    <property type="match status" value="1"/>
</dbReference>
<dbReference type="EMBL" id="NQKI01000032">
    <property type="protein sequence ID" value="OZY58179.1"/>
    <property type="molecule type" value="Genomic_DNA"/>
</dbReference>
<dbReference type="Gene3D" id="1.10.357.10">
    <property type="entry name" value="Tetracycline Repressor, domain 2"/>
    <property type="match status" value="1"/>
</dbReference>
<sequence length="211" mass="23585">MPQVHRSPTSTPTRSEDRRRNLLITASELFLQQGYDGLSMDAIVAAAGGSKATIYRYFGSKQELLVAVVEYLCEDFIMDLKQLDTSGVELTRGLEMILEQLVAVVTSPRHVSFYRLVVNGSAHVSQVGQTWYEHGPKFWHQLIANLLEEQRQRGVIATDASTSELPAILFDALFSHLTTRTVMLGQTCTANAFQPMIQELIGLVMRRLQTA</sequence>
<feature type="domain" description="HTH tetR-type" evidence="5">
    <location>
        <begin position="16"/>
        <end position="76"/>
    </location>
</feature>
<evidence type="ECO:0000313" key="7">
    <source>
        <dbReference type="Proteomes" id="UP000215788"/>
    </source>
</evidence>
<accession>A0A266N6S9</accession>
<dbReference type="AlphaFoldDB" id="A0A266N6S9"/>
<reference evidence="6 7" key="1">
    <citation type="submission" date="2017-08" db="EMBL/GenBank/DDBJ databases">
        <title>Genomic and metabolic characterisation of spoilage-associated Pseudomonas species.</title>
        <authorList>
            <person name="Stanborough T."/>
            <person name="Fegan N."/>
            <person name="Powell S.M."/>
            <person name="Singh T."/>
            <person name="Tamplin M.L."/>
            <person name="Chandry P.S."/>
        </authorList>
    </citation>
    <scope>NUCLEOTIDE SEQUENCE [LARGE SCALE GENOMIC DNA]</scope>
    <source>
        <strain evidence="6 7">L1802</strain>
    </source>
</reference>
<dbReference type="OrthoDB" id="270177at2"/>
<dbReference type="SUPFAM" id="SSF48498">
    <property type="entry name" value="Tetracyclin repressor-like, C-terminal domain"/>
    <property type="match status" value="1"/>
</dbReference>
<dbReference type="RefSeq" id="WP_094994608.1">
    <property type="nucleotide sequence ID" value="NZ_NQKI01000032.1"/>
</dbReference>
<dbReference type="FunFam" id="1.10.10.60:FF:000141">
    <property type="entry name" value="TetR family transcriptional regulator"/>
    <property type="match status" value="1"/>
</dbReference>
<evidence type="ECO:0000256" key="1">
    <source>
        <dbReference type="ARBA" id="ARBA00023015"/>
    </source>
</evidence>
<evidence type="ECO:0000256" key="4">
    <source>
        <dbReference type="PROSITE-ProRule" id="PRU00335"/>
    </source>
</evidence>
<gene>
    <name evidence="6" type="ORF">CJF39_17695</name>
</gene>
<dbReference type="GO" id="GO:0000976">
    <property type="term" value="F:transcription cis-regulatory region binding"/>
    <property type="evidence" value="ECO:0007669"/>
    <property type="project" value="TreeGrafter"/>
</dbReference>
<name>A0A266N6S9_9PSED</name>
<evidence type="ECO:0000256" key="2">
    <source>
        <dbReference type="ARBA" id="ARBA00023125"/>
    </source>
</evidence>
<protein>
    <recommendedName>
        <fullName evidence="5">HTH tetR-type domain-containing protein</fullName>
    </recommendedName>
</protein>
<dbReference type="Pfam" id="PF00440">
    <property type="entry name" value="TetR_N"/>
    <property type="match status" value="1"/>
</dbReference>
<dbReference type="InterPro" id="IPR039536">
    <property type="entry name" value="TetR_C_Proteobacteria"/>
</dbReference>
<dbReference type="PROSITE" id="PS50977">
    <property type="entry name" value="HTH_TETR_2"/>
    <property type="match status" value="1"/>
</dbReference>
<dbReference type="InterPro" id="IPR050109">
    <property type="entry name" value="HTH-type_TetR-like_transc_reg"/>
</dbReference>
<organism evidence="6 7">
    <name type="scientific">Pseudomonas lundensis</name>
    <dbReference type="NCBI Taxonomy" id="86185"/>
    <lineage>
        <taxon>Bacteria</taxon>
        <taxon>Pseudomonadati</taxon>
        <taxon>Pseudomonadota</taxon>
        <taxon>Gammaproteobacteria</taxon>
        <taxon>Pseudomonadales</taxon>
        <taxon>Pseudomonadaceae</taxon>
        <taxon>Pseudomonas</taxon>
    </lineage>
</organism>
<comment type="caution">
    <text evidence="6">The sequence shown here is derived from an EMBL/GenBank/DDBJ whole genome shotgun (WGS) entry which is preliminary data.</text>
</comment>
<dbReference type="Proteomes" id="UP000215788">
    <property type="component" value="Unassembled WGS sequence"/>
</dbReference>
<evidence type="ECO:0000259" key="5">
    <source>
        <dbReference type="PROSITE" id="PS50977"/>
    </source>
</evidence>
<proteinExistence type="predicted"/>
<keyword evidence="3" id="KW-0804">Transcription</keyword>